<protein>
    <submittedName>
        <fullName evidence="5">DNA-binding transcriptional regulator, AcrR family</fullName>
    </submittedName>
</protein>
<dbReference type="RefSeq" id="WP_091505579.1">
    <property type="nucleotide sequence ID" value="NZ_FORP01000004.1"/>
</dbReference>
<evidence type="ECO:0000256" key="1">
    <source>
        <dbReference type="ARBA" id="ARBA00023125"/>
    </source>
</evidence>
<accession>A0A1I3QIZ5</accession>
<dbReference type="AlphaFoldDB" id="A0A1I3QIZ5"/>
<sequence length="219" mass="23461">MSPERRERADAVRNRRAILNATEELLSRHRPNEVTIEQVAAAAGVGKGTVFHRFGSRMGLMVALMRERALELTEAVESGPPPLGPGAPPRERLLAFLSAVVDVVGRNKGLLAALGQAVPPTSGSEDHPVYPVWHKHVSSLIAAQRPDLDAPLLADLVLAGLHSAPILELLERGETTRLKAALHVLAEAILGEPGPTQDSQVQARTVGVGDNRVRGREQP</sequence>
<evidence type="ECO:0000256" key="2">
    <source>
        <dbReference type="PROSITE-ProRule" id="PRU00335"/>
    </source>
</evidence>
<evidence type="ECO:0000313" key="6">
    <source>
        <dbReference type="Proteomes" id="UP000199025"/>
    </source>
</evidence>
<evidence type="ECO:0000313" key="5">
    <source>
        <dbReference type="EMBL" id="SFJ33529.1"/>
    </source>
</evidence>
<feature type="region of interest" description="Disordered" evidence="3">
    <location>
        <begin position="193"/>
        <end position="219"/>
    </location>
</feature>
<evidence type="ECO:0000256" key="3">
    <source>
        <dbReference type="SAM" id="MobiDB-lite"/>
    </source>
</evidence>
<keyword evidence="1 2" id="KW-0238">DNA-binding</keyword>
<dbReference type="InterPro" id="IPR050109">
    <property type="entry name" value="HTH-type_TetR-like_transc_reg"/>
</dbReference>
<organism evidence="5 6">
    <name type="scientific">Amycolatopsis sacchari</name>
    <dbReference type="NCBI Taxonomy" id="115433"/>
    <lineage>
        <taxon>Bacteria</taxon>
        <taxon>Bacillati</taxon>
        <taxon>Actinomycetota</taxon>
        <taxon>Actinomycetes</taxon>
        <taxon>Pseudonocardiales</taxon>
        <taxon>Pseudonocardiaceae</taxon>
        <taxon>Amycolatopsis</taxon>
    </lineage>
</organism>
<dbReference type="STRING" id="115433.SAMN05421835_104344"/>
<dbReference type="PROSITE" id="PS50977">
    <property type="entry name" value="HTH_TETR_2"/>
    <property type="match status" value="1"/>
</dbReference>
<evidence type="ECO:0000259" key="4">
    <source>
        <dbReference type="PROSITE" id="PS50977"/>
    </source>
</evidence>
<gene>
    <name evidence="5" type="ORF">SAMN05421835_104344</name>
</gene>
<name>A0A1I3QIZ5_9PSEU</name>
<dbReference type="GO" id="GO:0000976">
    <property type="term" value="F:transcription cis-regulatory region binding"/>
    <property type="evidence" value="ECO:0007669"/>
    <property type="project" value="TreeGrafter"/>
</dbReference>
<dbReference type="InterPro" id="IPR009057">
    <property type="entry name" value="Homeodomain-like_sf"/>
</dbReference>
<dbReference type="PANTHER" id="PTHR30055:SF209">
    <property type="entry name" value="POSSIBLE TRANSCRIPTIONAL REGULATORY PROTEIN (PROBABLY TETR-FAMILY)"/>
    <property type="match status" value="1"/>
</dbReference>
<dbReference type="PANTHER" id="PTHR30055">
    <property type="entry name" value="HTH-TYPE TRANSCRIPTIONAL REGULATOR RUTR"/>
    <property type="match status" value="1"/>
</dbReference>
<dbReference type="OrthoDB" id="4542210at2"/>
<dbReference type="Pfam" id="PF00440">
    <property type="entry name" value="TetR_N"/>
    <property type="match status" value="1"/>
</dbReference>
<feature type="DNA-binding region" description="H-T-H motif" evidence="2">
    <location>
        <begin position="35"/>
        <end position="54"/>
    </location>
</feature>
<dbReference type="Gene3D" id="1.10.357.10">
    <property type="entry name" value="Tetracycline Repressor, domain 2"/>
    <property type="match status" value="1"/>
</dbReference>
<dbReference type="InterPro" id="IPR001647">
    <property type="entry name" value="HTH_TetR"/>
</dbReference>
<dbReference type="Proteomes" id="UP000199025">
    <property type="component" value="Unassembled WGS sequence"/>
</dbReference>
<dbReference type="GO" id="GO:0003700">
    <property type="term" value="F:DNA-binding transcription factor activity"/>
    <property type="evidence" value="ECO:0007669"/>
    <property type="project" value="TreeGrafter"/>
</dbReference>
<feature type="domain" description="HTH tetR-type" evidence="4">
    <location>
        <begin position="12"/>
        <end position="72"/>
    </location>
</feature>
<keyword evidence="6" id="KW-1185">Reference proteome</keyword>
<proteinExistence type="predicted"/>
<dbReference type="SUPFAM" id="SSF46689">
    <property type="entry name" value="Homeodomain-like"/>
    <property type="match status" value="1"/>
</dbReference>
<dbReference type="EMBL" id="FORP01000004">
    <property type="protein sequence ID" value="SFJ33529.1"/>
    <property type="molecule type" value="Genomic_DNA"/>
</dbReference>
<reference evidence="5 6" key="1">
    <citation type="submission" date="2016-10" db="EMBL/GenBank/DDBJ databases">
        <authorList>
            <person name="de Groot N.N."/>
        </authorList>
    </citation>
    <scope>NUCLEOTIDE SEQUENCE [LARGE SCALE GENOMIC DNA]</scope>
    <source>
        <strain evidence="5 6">DSM 44468</strain>
    </source>
</reference>